<evidence type="ECO:0000313" key="2">
    <source>
        <dbReference type="EMBL" id="BAC99702.1"/>
    </source>
</evidence>
<evidence type="ECO:0000313" key="3">
    <source>
        <dbReference type="Proteomes" id="UP000000763"/>
    </source>
</evidence>
<reference evidence="3" key="2">
    <citation type="journal article" date="2008" name="Nucleic Acids Res.">
        <title>The rice annotation project database (RAP-DB): 2008 update.</title>
        <authorList>
            <consortium name="The rice annotation project (RAP)"/>
        </authorList>
    </citation>
    <scope>GENOME REANNOTATION</scope>
    <source>
        <strain evidence="3">cv. Nipponbare</strain>
    </source>
</reference>
<reference evidence="3" key="1">
    <citation type="journal article" date="2005" name="Nature">
        <title>The map-based sequence of the rice genome.</title>
        <authorList>
            <consortium name="International rice genome sequencing project (IRGSP)"/>
            <person name="Matsumoto T."/>
            <person name="Wu J."/>
            <person name="Kanamori H."/>
            <person name="Katayose Y."/>
            <person name="Fujisawa M."/>
            <person name="Namiki N."/>
            <person name="Mizuno H."/>
            <person name="Yamamoto K."/>
            <person name="Antonio B.A."/>
            <person name="Baba T."/>
            <person name="Sakata K."/>
            <person name="Nagamura Y."/>
            <person name="Aoki H."/>
            <person name="Arikawa K."/>
            <person name="Arita K."/>
            <person name="Bito T."/>
            <person name="Chiden Y."/>
            <person name="Fujitsuka N."/>
            <person name="Fukunaka R."/>
            <person name="Hamada M."/>
            <person name="Harada C."/>
            <person name="Hayashi A."/>
            <person name="Hijishita S."/>
            <person name="Honda M."/>
            <person name="Hosokawa S."/>
            <person name="Ichikawa Y."/>
            <person name="Idonuma A."/>
            <person name="Iijima M."/>
            <person name="Ikeda M."/>
            <person name="Ikeno M."/>
            <person name="Ito K."/>
            <person name="Ito S."/>
            <person name="Ito T."/>
            <person name="Ito Y."/>
            <person name="Ito Y."/>
            <person name="Iwabuchi A."/>
            <person name="Kamiya K."/>
            <person name="Karasawa W."/>
            <person name="Kurita K."/>
            <person name="Katagiri S."/>
            <person name="Kikuta A."/>
            <person name="Kobayashi H."/>
            <person name="Kobayashi N."/>
            <person name="Machita K."/>
            <person name="Maehara T."/>
            <person name="Masukawa M."/>
            <person name="Mizubayashi T."/>
            <person name="Mukai Y."/>
            <person name="Nagasaki H."/>
            <person name="Nagata Y."/>
            <person name="Naito S."/>
            <person name="Nakashima M."/>
            <person name="Nakama Y."/>
            <person name="Nakamichi Y."/>
            <person name="Nakamura M."/>
            <person name="Meguro A."/>
            <person name="Negishi M."/>
            <person name="Ohta I."/>
            <person name="Ohta T."/>
            <person name="Okamoto M."/>
            <person name="Ono N."/>
            <person name="Saji S."/>
            <person name="Sakaguchi M."/>
            <person name="Sakai K."/>
            <person name="Shibata M."/>
            <person name="Shimokawa T."/>
            <person name="Song J."/>
            <person name="Takazaki Y."/>
            <person name="Terasawa K."/>
            <person name="Tsugane M."/>
            <person name="Tsuji K."/>
            <person name="Ueda S."/>
            <person name="Waki K."/>
            <person name="Yamagata H."/>
            <person name="Yamamoto M."/>
            <person name="Yamamoto S."/>
            <person name="Yamane H."/>
            <person name="Yoshiki S."/>
            <person name="Yoshihara R."/>
            <person name="Yukawa K."/>
            <person name="Zhong H."/>
            <person name="Yano M."/>
            <person name="Yuan Q."/>
            <person name="Ouyang S."/>
            <person name="Liu J."/>
            <person name="Jones K.M."/>
            <person name="Gansberger K."/>
            <person name="Moffat K."/>
            <person name="Hill J."/>
            <person name="Bera J."/>
            <person name="Fadrosh D."/>
            <person name="Jin S."/>
            <person name="Johri S."/>
            <person name="Kim M."/>
            <person name="Overton L."/>
            <person name="Reardon M."/>
            <person name="Tsitrin T."/>
            <person name="Vuong H."/>
            <person name="Weaver B."/>
            <person name="Ciecko A."/>
            <person name="Tallon L."/>
            <person name="Jackson J."/>
            <person name="Pai G."/>
            <person name="Aken S.V."/>
            <person name="Utterback T."/>
            <person name="Reidmuller S."/>
            <person name="Feldblyum T."/>
            <person name="Hsiao J."/>
            <person name="Zismann V."/>
            <person name="Iobst S."/>
            <person name="de Vazeille A.R."/>
            <person name="Buell C.R."/>
            <person name="Ying K."/>
            <person name="Li Y."/>
            <person name="Lu T."/>
            <person name="Huang Y."/>
            <person name="Zhao Q."/>
            <person name="Feng Q."/>
            <person name="Zhang L."/>
            <person name="Zhu J."/>
            <person name="Weng Q."/>
            <person name="Mu J."/>
            <person name="Lu Y."/>
            <person name="Fan D."/>
            <person name="Liu Y."/>
            <person name="Guan J."/>
            <person name="Zhang Y."/>
            <person name="Yu S."/>
            <person name="Liu X."/>
            <person name="Zhang Y."/>
            <person name="Hong G."/>
            <person name="Han B."/>
            <person name="Choisne N."/>
            <person name="Demange N."/>
            <person name="Orjeda G."/>
            <person name="Samain S."/>
            <person name="Cattolico L."/>
            <person name="Pelletier E."/>
            <person name="Couloux A."/>
            <person name="Segurens B."/>
            <person name="Wincker P."/>
            <person name="D'Hont A."/>
            <person name="Scarpelli C."/>
            <person name="Weissenbach J."/>
            <person name="Salanoubat M."/>
            <person name="Quetier F."/>
            <person name="Yu Y."/>
            <person name="Kim H.R."/>
            <person name="Rambo T."/>
            <person name="Currie J."/>
            <person name="Collura K."/>
            <person name="Luo M."/>
            <person name="Yang T."/>
            <person name="Ammiraju J.S.S."/>
            <person name="Engler F."/>
            <person name="Soderlund C."/>
            <person name="Wing R.A."/>
            <person name="Palmer L.E."/>
            <person name="de la Bastide M."/>
            <person name="Spiegel L."/>
            <person name="Nascimento L."/>
            <person name="Zutavern T."/>
            <person name="O'Shaughnessy A."/>
            <person name="Dike S."/>
            <person name="Dedhia N."/>
            <person name="Preston R."/>
            <person name="Balija V."/>
            <person name="McCombie W.R."/>
            <person name="Chow T."/>
            <person name="Chen H."/>
            <person name="Chung M."/>
            <person name="Chen C."/>
            <person name="Shaw J."/>
            <person name="Wu H."/>
            <person name="Hsiao K."/>
            <person name="Chao Y."/>
            <person name="Chu M."/>
            <person name="Cheng C."/>
            <person name="Hour A."/>
            <person name="Lee P."/>
            <person name="Lin S."/>
            <person name="Lin Y."/>
            <person name="Liou J."/>
            <person name="Liu S."/>
            <person name="Hsing Y."/>
            <person name="Raghuvanshi S."/>
            <person name="Mohanty A."/>
            <person name="Bharti A.K."/>
            <person name="Gaur A."/>
            <person name="Gupta V."/>
            <person name="Kumar D."/>
            <person name="Ravi V."/>
            <person name="Vij S."/>
            <person name="Kapur A."/>
            <person name="Khurana P."/>
            <person name="Khurana P."/>
            <person name="Khurana J.P."/>
            <person name="Tyagi A.K."/>
            <person name="Gaikwad K."/>
            <person name="Singh A."/>
            <person name="Dalal V."/>
            <person name="Srivastava S."/>
            <person name="Dixit A."/>
            <person name="Pal A.K."/>
            <person name="Ghazi I.A."/>
            <person name="Yadav M."/>
            <person name="Pandit A."/>
            <person name="Bhargava A."/>
            <person name="Sureshbabu K."/>
            <person name="Batra K."/>
            <person name="Sharma T.R."/>
            <person name="Mohapatra T."/>
            <person name="Singh N.K."/>
            <person name="Messing J."/>
            <person name="Nelson A.B."/>
            <person name="Fuks G."/>
            <person name="Kavchok S."/>
            <person name="Keizer G."/>
            <person name="Linton E."/>
            <person name="Llaca V."/>
            <person name="Song R."/>
            <person name="Tanyolac B."/>
            <person name="Young S."/>
            <person name="Ho-Il K."/>
            <person name="Hahn J.H."/>
            <person name="Sangsakoo G."/>
            <person name="Vanavichit A."/>
            <person name="de Mattos Luiz.A.T."/>
            <person name="Zimmer P.D."/>
            <person name="Malone G."/>
            <person name="Dellagostin O."/>
            <person name="de Oliveira A.C."/>
            <person name="Bevan M."/>
            <person name="Bancroft I."/>
            <person name="Minx P."/>
            <person name="Cordum H."/>
            <person name="Wilson R."/>
            <person name="Cheng Z."/>
            <person name="Jin W."/>
            <person name="Jiang J."/>
            <person name="Leong S.A."/>
            <person name="Iwama H."/>
            <person name="Gojobori T."/>
            <person name="Itoh T."/>
            <person name="Niimura Y."/>
            <person name="Fujii Y."/>
            <person name="Habara T."/>
            <person name="Sakai H."/>
            <person name="Sato Y."/>
            <person name="Wilson G."/>
            <person name="Kumar K."/>
            <person name="McCouch S."/>
            <person name="Juretic N."/>
            <person name="Hoen D."/>
            <person name="Wright S."/>
            <person name="Bruskiewich R."/>
            <person name="Bureau T."/>
            <person name="Miyao A."/>
            <person name="Hirochika H."/>
            <person name="Nishikawa T."/>
            <person name="Kadowaki K."/>
            <person name="Sugiura M."/>
            <person name="Burr B."/>
            <person name="Sasaki T."/>
        </authorList>
    </citation>
    <scope>NUCLEOTIDE SEQUENCE [LARGE SCALE GENOMIC DNA]</scope>
    <source>
        <strain evidence="3">cv. Nipponbare</strain>
    </source>
</reference>
<proteinExistence type="predicted"/>
<name>Q6Z558_ORYSJ</name>
<feature type="region of interest" description="Disordered" evidence="1">
    <location>
        <begin position="169"/>
        <end position="214"/>
    </location>
</feature>
<dbReference type="AlphaFoldDB" id="Q6Z558"/>
<accession>Q6Z558</accession>
<dbReference type="Proteomes" id="UP000000763">
    <property type="component" value="Chromosome 8"/>
</dbReference>
<dbReference type="EMBL" id="AP005158">
    <property type="protein sequence ID" value="BAC99702.1"/>
    <property type="molecule type" value="Genomic_DNA"/>
</dbReference>
<sequence>MAPPPPPTAAHPPPAAWPVVVVAVASGGVGKEEGREVGRRRREMREAVDASNMLPALHVQLRSNQWRRSASYLMFGDSVLSQLTLNLIAVRLISKVAIYTTLLNPLSKYALVVTPIAAAIEERIRGAVDVSVAVRTLLVLSTVAVPLAVPSCTSWRWCDRCSSSPPLAGRRATPAFPPPAAAPALSARRGREREEGAVRREKEQEGGGEKVSGREGLTVGPAIFILCE</sequence>
<organism evidence="2 3">
    <name type="scientific">Oryza sativa subsp. japonica</name>
    <name type="common">Rice</name>
    <dbReference type="NCBI Taxonomy" id="39947"/>
    <lineage>
        <taxon>Eukaryota</taxon>
        <taxon>Viridiplantae</taxon>
        <taxon>Streptophyta</taxon>
        <taxon>Embryophyta</taxon>
        <taxon>Tracheophyta</taxon>
        <taxon>Spermatophyta</taxon>
        <taxon>Magnoliopsida</taxon>
        <taxon>Liliopsida</taxon>
        <taxon>Poales</taxon>
        <taxon>Poaceae</taxon>
        <taxon>BOP clade</taxon>
        <taxon>Oryzoideae</taxon>
        <taxon>Oryzeae</taxon>
        <taxon>Oryzinae</taxon>
        <taxon>Oryza</taxon>
        <taxon>Oryza sativa</taxon>
    </lineage>
</organism>
<evidence type="ECO:0000256" key="1">
    <source>
        <dbReference type="SAM" id="MobiDB-lite"/>
    </source>
</evidence>
<feature type="compositionally biased region" description="Basic and acidic residues" evidence="1">
    <location>
        <begin position="189"/>
        <end position="213"/>
    </location>
</feature>
<gene>
    <name evidence="2" type="primary">OSJNBa0007M04.28</name>
</gene>
<protein>
    <submittedName>
        <fullName evidence="2">Uncharacterized protein</fullName>
    </submittedName>
</protein>